<dbReference type="EMBL" id="ASRX01000102">
    <property type="protein sequence ID" value="EYF00662.1"/>
    <property type="molecule type" value="Genomic_DNA"/>
</dbReference>
<dbReference type="Pfam" id="PF19291">
    <property type="entry name" value="TREH_N"/>
    <property type="match status" value="1"/>
</dbReference>
<evidence type="ECO:0000259" key="1">
    <source>
        <dbReference type="Pfam" id="PF00723"/>
    </source>
</evidence>
<dbReference type="OrthoDB" id="3902805at2"/>
<dbReference type="InterPro" id="IPR012341">
    <property type="entry name" value="6hp_glycosidase-like_sf"/>
</dbReference>
<name>A0A017SV82_9BACT</name>
<proteinExistence type="predicted"/>
<sequence length="614" mass="68888">MLPQISDYAILGDTRTAALVSREGSIDWLCWPRFDSPALFLRILDERRGGACSVAFTDLRHTHRRYLPDTNVLETSFVTASGRAVLHDFMPVNPPSTLADEGPDSCAESRVIRILSCEEGTIQATFRTRPTFDYARCPCVPVPSEAGSILFDAGAQRLRVTASHPLTLEDDSALTHLHLRAGERAYLVLTHGEDGQAPPIEGPDAITERLQSTTHYWQDWSRRCEYRGPYREAVVRSALCLKLLTYAPTGSIVAAPTTGLPEAIPGNRNFDYRFTWIRDASFTLSSFLNLGYVREADEFLRFLRSCDDARHGKLHLMYAIDGEVLPEERLDHLQGYRGAHPVLIGNDASNQHQYDIYGEFLSAFHAYLARMDDDPPERVRKGLPEALAKIADHAMASRHEPDHGIWELRTGKKHFLHTKAMLWVALDCAAKIARKIDHVDEDRIAAWERAAAEIRAEYHERGWNPTRGAYTQAYDSELLDASVLRLPLFDALDPHDPRLTATLAAIERELGCGDGNDLTYRYRMPDGFEGDEGAFLVCSFWRLGCLALAGHTRPAQAYFERLLAKGNDLGLFSEEIDPATGEARGNFPQAFTHMAVINHAIRLEKCIARFGLRD</sequence>
<comment type="caution">
    <text evidence="3">The sequence shown here is derived from an EMBL/GenBank/DDBJ whole genome shotgun (WGS) entry which is preliminary data.</text>
</comment>
<protein>
    <submittedName>
        <fullName evidence="3">Glucoamylase</fullName>
    </submittedName>
</protein>
<dbReference type="Gene3D" id="1.50.10.10">
    <property type="match status" value="1"/>
</dbReference>
<dbReference type="Proteomes" id="UP000019678">
    <property type="component" value="Unassembled WGS sequence"/>
</dbReference>
<dbReference type="Pfam" id="PF00723">
    <property type="entry name" value="Glyco_hydro_15"/>
    <property type="match status" value="1"/>
</dbReference>
<keyword evidence="4" id="KW-1185">Reference proteome</keyword>
<dbReference type="STRING" id="1192034.CAP_0353"/>
<dbReference type="InterPro" id="IPR045582">
    <property type="entry name" value="Trehalase-like_N"/>
</dbReference>
<dbReference type="PANTHER" id="PTHR31616">
    <property type="entry name" value="TREHALASE"/>
    <property type="match status" value="1"/>
</dbReference>
<dbReference type="GO" id="GO:0005975">
    <property type="term" value="P:carbohydrate metabolic process"/>
    <property type="evidence" value="ECO:0007669"/>
    <property type="project" value="InterPro"/>
</dbReference>
<gene>
    <name evidence="3" type="ORF">CAP_0353</name>
</gene>
<evidence type="ECO:0000313" key="4">
    <source>
        <dbReference type="Proteomes" id="UP000019678"/>
    </source>
</evidence>
<dbReference type="InterPro" id="IPR011613">
    <property type="entry name" value="GH15-like"/>
</dbReference>
<dbReference type="SUPFAM" id="SSF48208">
    <property type="entry name" value="Six-hairpin glycosidases"/>
    <property type="match status" value="1"/>
</dbReference>
<reference evidence="3 4" key="1">
    <citation type="submission" date="2013-05" db="EMBL/GenBank/DDBJ databases">
        <title>Genome assembly of Chondromyces apiculatus DSM 436.</title>
        <authorList>
            <person name="Sharma G."/>
            <person name="Khatri I."/>
            <person name="Kaur C."/>
            <person name="Mayilraj S."/>
            <person name="Subramanian S."/>
        </authorList>
    </citation>
    <scope>NUCLEOTIDE SEQUENCE [LARGE SCALE GENOMIC DNA]</scope>
    <source>
        <strain evidence="3 4">DSM 436</strain>
    </source>
</reference>
<dbReference type="GO" id="GO:0004553">
    <property type="term" value="F:hydrolase activity, hydrolyzing O-glycosyl compounds"/>
    <property type="evidence" value="ECO:0007669"/>
    <property type="project" value="TreeGrafter"/>
</dbReference>
<organism evidence="3 4">
    <name type="scientific">Chondromyces apiculatus DSM 436</name>
    <dbReference type="NCBI Taxonomy" id="1192034"/>
    <lineage>
        <taxon>Bacteria</taxon>
        <taxon>Pseudomonadati</taxon>
        <taxon>Myxococcota</taxon>
        <taxon>Polyangia</taxon>
        <taxon>Polyangiales</taxon>
        <taxon>Polyangiaceae</taxon>
        <taxon>Chondromyces</taxon>
    </lineage>
</organism>
<accession>A0A017SV82</accession>
<feature type="domain" description="GH15-like" evidence="1">
    <location>
        <begin position="228"/>
        <end position="598"/>
    </location>
</feature>
<evidence type="ECO:0000313" key="3">
    <source>
        <dbReference type="EMBL" id="EYF00662.1"/>
    </source>
</evidence>
<dbReference type="eggNOG" id="COG3387">
    <property type="taxonomic scope" value="Bacteria"/>
</dbReference>
<feature type="domain" description="Trehalase-like N-terminal" evidence="2">
    <location>
        <begin position="4"/>
        <end position="80"/>
    </location>
</feature>
<evidence type="ECO:0000259" key="2">
    <source>
        <dbReference type="Pfam" id="PF19291"/>
    </source>
</evidence>
<dbReference type="PANTHER" id="PTHR31616:SF0">
    <property type="entry name" value="GLUCAN 1,4-ALPHA-GLUCOSIDASE"/>
    <property type="match status" value="1"/>
</dbReference>
<dbReference type="InterPro" id="IPR008928">
    <property type="entry name" value="6-hairpin_glycosidase_sf"/>
</dbReference>
<dbReference type="AlphaFoldDB" id="A0A017SV82"/>